<name>A0A5S9Q1B6_9GAMM</name>
<dbReference type="InterPro" id="IPR020904">
    <property type="entry name" value="Sc_DH/Rdtase_CS"/>
</dbReference>
<dbReference type="Pfam" id="PF13561">
    <property type="entry name" value="adh_short_C2"/>
    <property type="match status" value="1"/>
</dbReference>
<evidence type="ECO:0000256" key="1">
    <source>
        <dbReference type="ARBA" id="ARBA00006484"/>
    </source>
</evidence>
<proteinExistence type="inferred from homology"/>
<protein>
    <submittedName>
        <fullName evidence="3">2,5-dichloro-2,5-cyclohexadiene-1,4-diol dehydrogenase</fullName>
        <ecNumber evidence="3">1.1.1.-</ecNumber>
    </submittedName>
</protein>
<evidence type="ECO:0000313" key="4">
    <source>
        <dbReference type="EMBL" id="CAA0118539.1"/>
    </source>
</evidence>
<dbReference type="GO" id="GO:0016491">
    <property type="term" value="F:oxidoreductase activity"/>
    <property type="evidence" value="ECO:0007669"/>
    <property type="project" value="UniProtKB-KW"/>
</dbReference>
<evidence type="ECO:0000313" key="5">
    <source>
        <dbReference type="Proteomes" id="UP000435877"/>
    </source>
</evidence>
<dbReference type="Proteomes" id="UP000439591">
    <property type="component" value="Unassembled WGS sequence"/>
</dbReference>
<comment type="similarity">
    <text evidence="1">Belongs to the short-chain dehydrogenases/reductases (SDR) family.</text>
</comment>
<dbReference type="EC" id="1.1.1.-" evidence="3"/>
<gene>
    <name evidence="3" type="primary">linC_3</name>
    <name evidence="3" type="ORF">IHBHHGIJ_03281</name>
    <name evidence="4" type="ORF">KFEGEMFD_03494</name>
</gene>
<dbReference type="InterPro" id="IPR036291">
    <property type="entry name" value="NAD(P)-bd_dom_sf"/>
</dbReference>
<evidence type="ECO:0000313" key="3">
    <source>
        <dbReference type="EMBL" id="CAA0111263.1"/>
    </source>
</evidence>
<keyword evidence="5" id="KW-1185">Reference proteome</keyword>
<dbReference type="AlphaFoldDB" id="A0A5S9Q1B6"/>
<accession>A0A5S9Q1B6</accession>
<dbReference type="RefSeq" id="WP_159270051.1">
    <property type="nucleotide sequence ID" value="NZ_CACSIK010000003.1"/>
</dbReference>
<dbReference type="EMBL" id="CACSIM010000006">
    <property type="protein sequence ID" value="CAA0118539.1"/>
    <property type="molecule type" value="Genomic_DNA"/>
</dbReference>
<dbReference type="OrthoDB" id="7055074at2"/>
<dbReference type="FunFam" id="3.40.50.720:FF:000084">
    <property type="entry name" value="Short-chain dehydrogenase reductase"/>
    <property type="match status" value="1"/>
</dbReference>
<dbReference type="PANTHER" id="PTHR24321:SF8">
    <property type="entry name" value="ESTRADIOL 17-BETA-DEHYDROGENASE 8-RELATED"/>
    <property type="match status" value="1"/>
</dbReference>
<evidence type="ECO:0000313" key="6">
    <source>
        <dbReference type="Proteomes" id="UP000439591"/>
    </source>
</evidence>
<dbReference type="InterPro" id="IPR002347">
    <property type="entry name" value="SDR_fam"/>
</dbReference>
<dbReference type="SUPFAM" id="SSF51735">
    <property type="entry name" value="NAD(P)-binding Rossmann-fold domains"/>
    <property type="match status" value="1"/>
</dbReference>
<evidence type="ECO:0000256" key="2">
    <source>
        <dbReference type="ARBA" id="ARBA00023002"/>
    </source>
</evidence>
<dbReference type="Proteomes" id="UP000435877">
    <property type="component" value="Unassembled WGS sequence"/>
</dbReference>
<sequence length="250" mass="26226">MIKGKVVIITGAGSGIGKGTALVMAKEGAKLVLADIDREAVEAVCKEVNGIDGDATFIQTDVTDVEQVEAMVDHALKTYGRLDCAFNNAGIEGQLVPLDEIDVADFDRTMSVNLKGVFLCMKYQIKVMEKSGGGSIVNNSSVMGMVASPLISTYCASKHAVIGLTKSAALDYVNKNIRINAVCPGGVETPMVTQVLKETPDALEDVLAAVPAKRLASPEELAEAVIWLCSDRSSFLTGAAVPVDGGYTAQ</sequence>
<dbReference type="Gene3D" id="3.40.50.720">
    <property type="entry name" value="NAD(P)-binding Rossmann-like Domain"/>
    <property type="match status" value="1"/>
</dbReference>
<dbReference type="EMBL" id="CACSIK010000003">
    <property type="protein sequence ID" value="CAA0111263.1"/>
    <property type="molecule type" value="Genomic_DNA"/>
</dbReference>
<dbReference type="PANTHER" id="PTHR24321">
    <property type="entry name" value="DEHYDROGENASES, SHORT CHAIN"/>
    <property type="match status" value="1"/>
</dbReference>
<dbReference type="PROSITE" id="PS00061">
    <property type="entry name" value="ADH_SHORT"/>
    <property type="match status" value="1"/>
</dbReference>
<dbReference type="PRINTS" id="PR00081">
    <property type="entry name" value="GDHRDH"/>
</dbReference>
<dbReference type="PRINTS" id="PR00080">
    <property type="entry name" value="SDRFAMILY"/>
</dbReference>
<dbReference type="CDD" id="cd05233">
    <property type="entry name" value="SDR_c"/>
    <property type="match status" value="1"/>
</dbReference>
<reference evidence="5 6" key="1">
    <citation type="submission" date="2019-11" db="EMBL/GenBank/DDBJ databases">
        <authorList>
            <person name="Holert J."/>
        </authorList>
    </citation>
    <scope>NUCLEOTIDE SEQUENCE [LARGE SCALE GENOMIC DNA]</scope>
    <source>
        <strain evidence="4">BC3_2A</strain>
        <strain evidence="3">SB11_1A</strain>
    </source>
</reference>
<dbReference type="NCBIfam" id="NF005559">
    <property type="entry name" value="PRK07231.1"/>
    <property type="match status" value="1"/>
</dbReference>
<organism evidence="3 5">
    <name type="scientific">Zhongshania aliphaticivorans</name>
    <dbReference type="NCBI Taxonomy" id="1470434"/>
    <lineage>
        <taxon>Bacteria</taxon>
        <taxon>Pseudomonadati</taxon>
        <taxon>Pseudomonadota</taxon>
        <taxon>Gammaproteobacteria</taxon>
        <taxon>Cellvibrionales</taxon>
        <taxon>Spongiibacteraceae</taxon>
        <taxon>Zhongshania</taxon>
    </lineage>
</organism>
<keyword evidence="2 3" id="KW-0560">Oxidoreductase</keyword>